<dbReference type="EMBL" id="CP116423">
    <property type="protein sequence ID" value="WCE71464.1"/>
    <property type="molecule type" value="Genomic_DNA"/>
</dbReference>
<dbReference type="InterPro" id="IPR001610">
    <property type="entry name" value="PAC"/>
</dbReference>
<dbReference type="Gene3D" id="3.40.50.2300">
    <property type="match status" value="2"/>
</dbReference>
<dbReference type="SUPFAM" id="SSF52172">
    <property type="entry name" value="CheY-like"/>
    <property type="match status" value="2"/>
</dbReference>
<evidence type="ECO:0000256" key="4">
    <source>
        <dbReference type="PROSITE-ProRule" id="PRU00169"/>
    </source>
</evidence>
<evidence type="ECO:0000313" key="11">
    <source>
        <dbReference type="Proteomes" id="UP001210770"/>
    </source>
</evidence>
<dbReference type="PROSITE" id="PS50113">
    <property type="entry name" value="PAC"/>
    <property type="match status" value="2"/>
</dbReference>
<evidence type="ECO:0000256" key="3">
    <source>
        <dbReference type="ARBA" id="ARBA00022553"/>
    </source>
</evidence>
<feature type="domain" description="PAS" evidence="8">
    <location>
        <begin position="292"/>
        <end position="362"/>
    </location>
</feature>
<dbReference type="SUPFAM" id="SSF55785">
    <property type="entry name" value="PYP-like sensor domain (PAS domain)"/>
    <property type="match status" value="3"/>
</dbReference>
<feature type="coiled-coil region" evidence="5">
    <location>
        <begin position="408"/>
        <end position="446"/>
    </location>
</feature>
<feature type="modified residue" description="4-aspartylphosphate" evidence="4">
    <location>
        <position position="748"/>
    </location>
</feature>
<dbReference type="InterPro" id="IPR005467">
    <property type="entry name" value="His_kinase_dom"/>
</dbReference>
<dbReference type="SMART" id="SM00387">
    <property type="entry name" value="HATPase_c"/>
    <property type="match status" value="1"/>
</dbReference>
<evidence type="ECO:0000256" key="5">
    <source>
        <dbReference type="SAM" id="Coils"/>
    </source>
</evidence>
<dbReference type="GO" id="GO:0000155">
    <property type="term" value="F:phosphorelay sensor kinase activity"/>
    <property type="evidence" value="ECO:0007669"/>
    <property type="project" value="InterPro"/>
</dbReference>
<gene>
    <name evidence="10" type="ORF">PL336_06430</name>
</gene>
<dbReference type="CDD" id="cd00156">
    <property type="entry name" value="REC"/>
    <property type="match status" value="1"/>
</dbReference>
<dbReference type="NCBIfam" id="TIGR00229">
    <property type="entry name" value="sensory_box"/>
    <property type="match status" value="1"/>
</dbReference>
<feature type="domain" description="Response regulatory" evidence="7">
    <location>
        <begin position="837"/>
        <end position="948"/>
    </location>
</feature>
<dbReference type="RefSeq" id="WP_271689631.1">
    <property type="nucleotide sequence ID" value="NZ_CP116423.1"/>
</dbReference>
<dbReference type="Gene3D" id="1.10.287.130">
    <property type="match status" value="1"/>
</dbReference>
<name>A0AAX3LSB2_9RHOB</name>
<dbReference type="SMART" id="SM00086">
    <property type="entry name" value="PAC"/>
    <property type="match status" value="1"/>
</dbReference>
<protein>
    <recommendedName>
        <fullName evidence="2">histidine kinase</fullName>
        <ecNumber evidence="2">2.7.13.3</ecNumber>
    </recommendedName>
</protein>
<dbReference type="InterPro" id="IPR013656">
    <property type="entry name" value="PAS_4"/>
</dbReference>
<organism evidence="10 11">
    <name type="scientific">Sulfitobacter faviae</name>
    <dbReference type="NCBI Taxonomy" id="1775881"/>
    <lineage>
        <taxon>Bacteria</taxon>
        <taxon>Pseudomonadati</taxon>
        <taxon>Pseudomonadota</taxon>
        <taxon>Alphaproteobacteria</taxon>
        <taxon>Rhodobacterales</taxon>
        <taxon>Roseobacteraceae</taxon>
        <taxon>Sulfitobacter</taxon>
    </lineage>
</organism>
<feature type="modified residue" description="4-aspartylphosphate" evidence="4">
    <location>
        <position position="886"/>
    </location>
</feature>
<dbReference type="Gene3D" id="3.30.565.10">
    <property type="entry name" value="Histidine kinase-like ATPase, C-terminal domain"/>
    <property type="match status" value="1"/>
</dbReference>
<evidence type="ECO:0000259" key="9">
    <source>
        <dbReference type="PROSITE" id="PS50113"/>
    </source>
</evidence>
<evidence type="ECO:0000256" key="2">
    <source>
        <dbReference type="ARBA" id="ARBA00012438"/>
    </source>
</evidence>
<dbReference type="FunFam" id="3.30.450.20:FF:000099">
    <property type="entry name" value="Sensory box sensor histidine kinase"/>
    <property type="match status" value="1"/>
</dbReference>
<dbReference type="Pfam" id="PF02518">
    <property type="entry name" value="HATPase_c"/>
    <property type="match status" value="1"/>
</dbReference>
<proteinExistence type="predicted"/>
<feature type="domain" description="PAS" evidence="8">
    <location>
        <begin position="1"/>
        <end position="52"/>
    </location>
</feature>
<keyword evidence="5" id="KW-0175">Coiled coil</keyword>
<dbReference type="InterPro" id="IPR011006">
    <property type="entry name" value="CheY-like_superfamily"/>
</dbReference>
<dbReference type="InterPro" id="IPR013655">
    <property type="entry name" value="PAS_fold_3"/>
</dbReference>
<evidence type="ECO:0000259" key="7">
    <source>
        <dbReference type="PROSITE" id="PS50110"/>
    </source>
</evidence>
<evidence type="ECO:0000259" key="6">
    <source>
        <dbReference type="PROSITE" id="PS50109"/>
    </source>
</evidence>
<dbReference type="PROSITE" id="PS50110">
    <property type="entry name" value="RESPONSE_REGULATORY"/>
    <property type="match status" value="2"/>
</dbReference>
<dbReference type="InterPro" id="IPR035965">
    <property type="entry name" value="PAS-like_dom_sf"/>
</dbReference>
<dbReference type="Pfam" id="PF00072">
    <property type="entry name" value="Response_reg"/>
    <property type="match status" value="2"/>
</dbReference>
<dbReference type="EC" id="2.7.13.3" evidence="2"/>
<dbReference type="PROSITE" id="PS50109">
    <property type="entry name" value="HIS_KIN"/>
    <property type="match status" value="1"/>
</dbReference>
<dbReference type="Gene3D" id="3.30.450.20">
    <property type="entry name" value="PAS domain"/>
    <property type="match status" value="3"/>
</dbReference>
<dbReference type="InterPro" id="IPR003594">
    <property type="entry name" value="HATPase_dom"/>
</dbReference>
<evidence type="ECO:0000256" key="1">
    <source>
        <dbReference type="ARBA" id="ARBA00000085"/>
    </source>
</evidence>
<dbReference type="SUPFAM" id="SSF47384">
    <property type="entry name" value="Homodimeric domain of signal transducing histidine kinase"/>
    <property type="match status" value="1"/>
</dbReference>
<dbReference type="InterPro" id="IPR000014">
    <property type="entry name" value="PAS"/>
</dbReference>
<feature type="domain" description="Histidine kinase" evidence="6">
    <location>
        <begin position="455"/>
        <end position="678"/>
    </location>
</feature>
<dbReference type="SMART" id="SM00448">
    <property type="entry name" value="REC"/>
    <property type="match status" value="2"/>
</dbReference>
<accession>A0AAX3LSB2</accession>
<feature type="domain" description="PAC" evidence="9">
    <location>
        <begin position="236"/>
        <end position="291"/>
    </location>
</feature>
<dbReference type="Proteomes" id="UP001210770">
    <property type="component" value="Chromosome"/>
</dbReference>
<reference evidence="10" key="1">
    <citation type="submission" date="2023-01" db="EMBL/GenBank/DDBJ databases">
        <title>Comparative genomic analysis of cold water coral derived Sulfitobacter faviae: insights into their metabolism and habitat adaptation.</title>
        <authorList>
            <person name="Guo Y."/>
            <person name="Lin S."/>
            <person name="Huang Z."/>
            <person name="Tang K."/>
            <person name="Wang X."/>
        </authorList>
    </citation>
    <scope>NUCLEOTIDE SEQUENCE</scope>
    <source>
        <strain evidence="10">SCSIO W_1865</strain>
    </source>
</reference>
<dbReference type="PRINTS" id="PR00344">
    <property type="entry name" value="BCTRLSENSOR"/>
</dbReference>
<sequence length="959" mass="105306">MNHHFERILQAAPSPFVLLDSELRVVWANDAYLQVTDRQLERLIGKVLFEEFPSDPESESGRMLRASFERVFRDGTTDHLPVIPYPIDTADGTTEDRYWSATHTPILSPEGEVEFLLQHTQDITEIYAAETPDDARPNPAQAAVLRRAHQVTQQNLELDTGINLFKMIFEQAPNFMVTLMGPNHVFRTVNAAYMQLVGQRDLIGKPVREALPEIAGQGFFEMLDEVYRTGEAVSQHGAEAWVRRSAEGPAERVVVDFVFQPLDNVHGETIGIMIQGNDVTAHKLAETRLREAEERFRTMAHTMPVHVWTATADGRLDWISDQVYAFSGAEPGSLVGDAWPTIIHPDDRAEAIATWAHAVETGTVYATEFRLRRADGAYCWHLVRGAPIRDDQGALMRWVGTNSDIHEQKELSRQLADLNTTLEERVEKRNRELEELHDRLAQSQRVEAVGNLAGGIAHDFNNLLQVMTGSLTMAAREIAPDSPARVRIDAAMRAVERGASLSSQLLAFSRRQPLQPRSIDLRDLLRDIDDIMRSALGEGMEVQIDTPEALWPAYADAASTQNAVLNLVINSRDAMEGRGKLRIAVENRHVGPEELFGEPDMVAGDYVEVKISDHGPGIPAETLAKVFDPFFTTKPVGKGTGLGLSTVYGFARQSGGRVTIASRPGAGTTVTLLLPRAETAAEPLQWHDPSEIAGGSETVLLVEDDAEVRDATAALLTDLGYSVRTAENPTAALKSARQAPDFDLVISDVVMPGKFSSREMAETLQAERPDLPILFISGYSRDAIVRDGRVDAGVQFLAKPFTKDALAIKVRDALSSAPVTSTKTETPAQELPDRPRHVLLCEDDALIRLDLADILSGLGTEVTETASGQETLDRLQAGAYDVLLIDVGLPDISGEEVATRVRATHPDMPIIFATGQAEVPAAEALGRCAVVQKPFGDRDLERVFTRLGILAQTETATAV</sequence>
<dbReference type="InterPro" id="IPR000700">
    <property type="entry name" value="PAS-assoc_C"/>
</dbReference>
<dbReference type="Pfam" id="PF08448">
    <property type="entry name" value="PAS_4"/>
    <property type="match status" value="2"/>
</dbReference>
<dbReference type="SMART" id="SM00091">
    <property type="entry name" value="PAS"/>
    <property type="match status" value="3"/>
</dbReference>
<keyword evidence="3 4" id="KW-0597">Phosphoprotein</keyword>
<dbReference type="PANTHER" id="PTHR43065:SF42">
    <property type="entry name" value="TWO-COMPONENT SENSOR PPRA"/>
    <property type="match status" value="1"/>
</dbReference>
<dbReference type="CDD" id="cd00130">
    <property type="entry name" value="PAS"/>
    <property type="match status" value="2"/>
</dbReference>
<dbReference type="PANTHER" id="PTHR43065">
    <property type="entry name" value="SENSOR HISTIDINE KINASE"/>
    <property type="match status" value="1"/>
</dbReference>
<dbReference type="PROSITE" id="PS50112">
    <property type="entry name" value="PAS"/>
    <property type="match status" value="2"/>
</dbReference>
<dbReference type="Pfam" id="PF08447">
    <property type="entry name" value="PAS_3"/>
    <property type="match status" value="1"/>
</dbReference>
<dbReference type="CDD" id="cd00082">
    <property type="entry name" value="HisKA"/>
    <property type="match status" value="1"/>
</dbReference>
<dbReference type="InterPro" id="IPR004358">
    <property type="entry name" value="Sig_transdc_His_kin-like_C"/>
</dbReference>
<dbReference type="AlphaFoldDB" id="A0AAX3LSB2"/>
<evidence type="ECO:0000259" key="8">
    <source>
        <dbReference type="PROSITE" id="PS50112"/>
    </source>
</evidence>
<dbReference type="InterPro" id="IPR003661">
    <property type="entry name" value="HisK_dim/P_dom"/>
</dbReference>
<dbReference type="SUPFAM" id="SSF55874">
    <property type="entry name" value="ATPase domain of HSP90 chaperone/DNA topoisomerase II/histidine kinase"/>
    <property type="match status" value="1"/>
</dbReference>
<dbReference type="InterPro" id="IPR036890">
    <property type="entry name" value="HATPase_C_sf"/>
</dbReference>
<feature type="domain" description="Response regulatory" evidence="7">
    <location>
        <begin position="698"/>
        <end position="814"/>
    </location>
</feature>
<dbReference type="InterPro" id="IPR036097">
    <property type="entry name" value="HisK_dim/P_sf"/>
</dbReference>
<comment type="catalytic activity">
    <reaction evidence="1">
        <text>ATP + protein L-histidine = ADP + protein N-phospho-L-histidine.</text>
        <dbReference type="EC" id="2.7.13.3"/>
    </reaction>
</comment>
<dbReference type="InterPro" id="IPR001789">
    <property type="entry name" value="Sig_transdc_resp-reg_receiver"/>
</dbReference>
<evidence type="ECO:0000313" key="10">
    <source>
        <dbReference type="EMBL" id="WCE71464.1"/>
    </source>
</evidence>
<feature type="domain" description="PAC" evidence="9">
    <location>
        <begin position="365"/>
        <end position="417"/>
    </location>
</feature>
<dbReference type="SMART" id="SM00388">
    <property type="entry name" value="HisKA"/>
    <property type="match status" value="1"/>
</dbReference>